<accession>A0A9Q1C0M3</accession>
<dbReference type="PROSITE" id="PS00141">
    <property type="entry name" value="ASP_PROTEASE"/>
    <property type="match status" value="1"/>
</dbReference>
<dbReference type="GO" id="GO:0006508">
    <property type="term" value="P:proteolysis"/>
    <property type="evidence" value="ECO:0007669"/>
    <property type="project" value="InterPro"/>
</dbReference>
<name>A0A9Q1C0M3_HOLLE</name>
<dbReference type="Pfam" id="PF13975">
    <property type="entry name" value="gag-asp_proteas"/>
    <property type="match status" value="1"/>
</dbReference>
<dbReference type="AlphaFoldDB" id="A0A9Q1C0M3"/>
<dbReference type="InterPro" id="IPR050951">
    <property type="entry name" value="Retrovirus_Pol_polyprotein"/>
</dbReference>
<evidence type="ECO:0000256" key="4">
    <source>
        <dbReference type="SAM" id="MobiDB-lite"/>
    </source>
</evidence>
<dbReference type="Gene3D" id="3.30.420.10">
    <property type="entry name" value="Ribonuclease H-like superfamily/Ribonuclease H"/>
    <property type="match status" value="1"/>
</dbReference>
<dbReference type="Gene3D" id="2.40.70.10">
    <property type="entry name" value="Acid Proteases"/>
    <property type="match status" value="1"/>
</dbReference>
<dbReference type="Proteomes" id="UP001152320">
    <property type="component" value="Chromosome 9"/>
</dbReference>
<keyword evidence="2" id="KW-0548">Nucleotidyltransferase</keyword>
<dbReference type="GO" id="GO:0004190">
    <property type="term" value="F:aspartic-type endopeptidase activity"/>
    <property type="evidence" value="ECO:0007669"/>
    <property type="project" value="InterPro"/>
</dbReference>
<keyword evidence="6" id="KW-1185">Reference proteome</keyword>
<evidence type="ECO:0008006" key="7">
    <source>
        <dbReference type="Google" id="ProtNLM"/>
    </source>
</evidence>
<keyword evidence="1" id="KW-0808">Transferase</keyword>
<dbReference type="InterPro" id="IPR001969">
    <property type="entry name" value="Aspartic_peptidase_AS"/>
</dbReference>
<feature type="region of interest" description="Disordered" evidence="4">
    <location>
        <begin position="20"/>
        <end position="42"/>
    </location>
</feature>
<evidence type="ECO:0000256" key="3">
    <source>
        <dbReference type="ARBA" id="ARBA00022918"/>
    </source>
</evidence>
<dbReference type="EMBL" id="JAIZAY010000009">
    <property type="protein sequence ID" value="KAJ8036187.1"/>
    <property type="molecule type" value="Genomic_DNA"/>
</dbReference>
<sequence length="779" mass="86927">MPKSNSCPTVHSIKLEAPRSESQALGGDDQLHRGSSLVGDSPTTTVKIEGKPVRATIDTGSQVTIITEEYFNKIFPKSALQQINWLKVTAANGGVIPYSGYFEADLEVCGTMIPKRGVLVVKVRKDVPMLLGMNVIRELRPDVIVTQLGLTGEDKVPPQADGPIIQGLVRVAGKSKIRVPARTVQAVVVTGPTKLQNQEVVVEAIEQLPRGLTVGATLTTVHKGRLSIQIMNFTEEEVWLQPRTPLGKIKEVVMIADDCVTFECNATVNEVKSTFDPSDLLKTPGLLWTGLDENQQKQAEQLLLDNLDVFATSDEDLGYTETVKHSIPTLTDEPVKQTYRRIPPTQLEEFRQESLQVNEVQHESDPNWEEEQATAASLFPTYSKEQLRQFQAKDPSIKRLIFYRKENRLPTPEERQMENKDTLLLLRQDKVLYAYNATPHASTGFTPFFLMFGRDPRLPIDFLLGGDVSDNEDVLDGTVPEWLASHTKTLQMAYKKAGEKLLLEADNRKQNYDRSAKESPLPLGTRVYLRNHPPGRHKIANQWGERVYKVVSRPNEEAVYVIELTDGSGFQKTVHRREIRPCPVTQVPISRPVRRRHRPRSVSSTTDSESSSGDYGPILIVSNPPPEVSDSGDADSEPEVPVPAPDVPDDSPPSEEEVVPRRSTRATKGQHSNPHHQPRTVLQPAVVSEVQTVTNHWSDCSYNGNFIDYLRNQNRRLFTLLCKFLEWLLSAASSPMNASHCSMLPRVFPPPALSALLLSRLPLCPDLPYKPASSATRNK</sequence>
<dbReference type="GO" id="GO:0003964">
    <property type="term" value="F:RNA-directed DNA polymerase activity"/>
    <property type="evidence" value="ECO:0007669"/>
    <property type="project" value="UniProtKB-KW"/>
</dbReference>
<evidence type="ECO:0000256" key="2">
    <source>
        <dbReference type="ARBA" id="ARBA00022695"/>
    </source>
</evidence>
<gene>
    <name evidence="5" type="ORF">HOLleu_20086</name>
</gene>
<dbReference type="SUPFAM" id="SSF50630">
    <property type="entry name" value="Acid proteases"/>
    <property type="match status" value="1"/>
</dbReference>
<dbReference type="InterPro" id="IPR021109">
    <property type="entry name" value="Peptidase_aspartic_dom_sf"/>
</dbReference>
<feature type="region of interest" description="Disordered" evidence="4">
    <location>
        <begin position="581"/>
        <end position="680"/>
    </location>
</feature>
<feature type="compositionally biased region" description="Acidic residues" evidence="4">
    <location>
        <begin position="647"/>
        <end position="657"/>
    </location>
</feature>
<feature type="compositionally biased region" description="Low complexity" evidence="4">
    <location>
        <begin position="601"/>
        <end position="612"/>
    </location>
</feature>
<evidence type="ECO:0000313" key="5">
    <source>
        <dbReference type="EMBL" id="KAJ8036187.1"/>
    </source>
</evidence>
<dbReference type="PANTHER" id="PTHR37984">
    <property type="entry name" value="PROTEIN CBG26694"/>
    <property type="match status" value="1"/>
</dbReference>
<evidence type="ECO:0000256" key="1">
    <source>
        <dbReference type="ARBA" id="ARBA00022679"/>
    </source>
</evidence>
<comment type="caution">
    <text evidence="5">The sequence shown here is derived from an EMBL/GenBank/DDBJ whole genome shotgun (WGS) entry which is preliminary data.</text>
</comment>
<dbReference type="GO" id="GO:0003676">
    <property type="term" value="F:nucleic acid binding"/>
    <property type="evidence" value="ECO:0007669"/>
    <property type="project" value="InterPro"/>
</dbReference>
<evidence type="ECO:0000313" key="6">
    <source>
        <dbReference type="Proteomes" id="UP001152320"/>
    </source>
</evidence>
<organism evidence="5 6">
    <name type="scientific">Holothuria leucospilota</name>
    <name type="common">Black long sea cucumber</name>
    <name type="synonym">Mertensiothuria leucospilota</name>
    <dbReference type="NCBI Taxonomy" id="206669"/>
    <lineage>
        <taxon>Eukaryota</taxon>
        <taxon>Metazoa</taxon>
        <taxon>Echinodermata</taxon>
        <taxon>Eleutherozoa</taxon>
        <taxon>Echinozoa</taxon>
        <taxon>Holothuroidea</taxon>
        <taxon>Aspidochirotacea</taxon>
        <taxon>Aspidochirotida</taxon>
        <taxon>Holothuriidae</taxon>
        <taxon>Holothuria</taxon>
    </lineage>
</organism>
<protein>
    <recommendedName>
        <fullName evidence="7">Peptidase A2 domain-containing protein</fullName>
    </recommendedName>
</protein>
<keyword evidence="3" id="KW-0695">RNA-directed DNA polymerase</keyword>
<reference evidence="5" key="1">
    <citation type="submission" date="2021-10" db="EMBL/GenBank/DDBJ databases">
        <title>Tropical sea cucumber genome reveals ecological adaptation and Cuvierian tubules defense mechanism.</title>
        <authorList>
            <person name="Chen T."/>
        </authorList>
    </citation>
    <scope>NUCLEOTIDE SEQUENCE</scope>
    <source>
        <strain evidence="5">Nanhai2018</strain>
        <tissue evidence="5">Muscle</tissue>
    </source>
</reference>
<dbReference type="OrthoDB" id="4369127at2759"/>
<dbReference type="PANTHER" id="PTHR37984:SF15">
    <property type="entry name" value="INTEGRASE CATALYTIC DOMAIN-CONTAINING PROTEIN"/>
    <property type="match status" value="1"/>
</dbReference>
<dbReference type="InterPro" id="IPR036397">
    <property type="entry name" value="RNaseH_sf"/>
</dbReference>
<proteinExistence type="predicted"/>